<feature type="transmembrane region" description="Helical" evidence="8">
    <location>
        <begin position="284"/>
        <end position="302"/>
    </location>
</feature>
<name>A0AAE0C8T6_9CHLO</name>
<feature type="transmembrane region" description="Helical" evidence="8">
    <location>
        <begin position="129"/>
        <end position="153"/>
    </location>
</feature>
<feature type="transmembrane region" description="Helical" evidence="8">
    <location>
        <begin position="442"/>
        <end position="471"/>
    </location>
</feature>
<dbReference type="AlphaFoldDB" id="A0AAE0C8T6"/>
<accession>A0AAE0C8T6</accession>
<dbReference type="GO" id="GO:0055064">
    <property type="term" value="P:chloride ion homeostasis"/>
    <property type="evidence" value="ECO:0007669"/>
    <property type="project" value="TreeGrafter"/>
</dbReference>
<gene>
    <name evidence="11" type="ORF">CYMTET_40719</name>
</gene>
<evidence type="ECO:0000313" key="12">
    <source>
        <dbReference type="Proteomes" id="UP001190700"/>
    </source>
</evidence>
<keyword evidence="4 8" id="KW-0812">Transmembrane</keyword>
<evidence type="ECO:0000256" key="6">
    <source>
        <dbReference type="ARBA" id="ARBA00023136"/>
    </source>
</evidence>
<evidence type="ECO:0000256" key="2">
    <source>
        <dbReference type="ARBA" id="ARBA00010593"/>
    </source>
</evidence>
<dbReference type="PANTHER" id="PTHR11827">
    <property type="entry name" value="SOLUTE CARRIER FAMILY 12, CATION COTRANSPORTERS"/>
    <property type="match status" value="1"/>
</dbReference>
<evidence type="ECO:0000259" key="10">
    <source>
        <dbReference type="Pfam" id="PF03522"/>
    </source>
</evidence>
<feature type="region of interest" description="Disordered" evidence="7">
    <location>
        <begin position="797"/>
        <end position="818"/>
    </location>
</feature>
<feature type="domain" description="SLC12A transporter C-terminal" evidence="10">
    <location>
        <begin position="543"/>
        <end position="650"/>
    </location>
</feature>
<feature type="domain" description="SLC12A transporter C-terminal" evidence="10">
    <location>
        <begin position="671"/>
        <end position="883"/>
    </location>
</feature>
<feature type="transmembrane region" description="Helical" evidence="8">
    <location>
        <begin position="83"/>
        <end position="108"/>
    </location>
</feature>
<keyword evidence="5 8" id="KW-1133">Transmembrane helix</keyword>
<comment type="similarity">
    <text evidence="2">Belongs to the SLC12A transporter family.</text>
</comment>
<evidence type="ECO:0000256" key="7">
    <source>
        <dbReference type="SAM" id="MobiDB-lite"/>
    </source>
</evidence>
<feature type="compositionally biased region" description="Polar residues" evidence="7">
    <location>
        <begin position="806"/>
        <end position="815"/>
    </location>
</feature>
<dbReference type="GO" id="GO:0055075">
    <property type="term" value="P:potassium ion homeostasis"/>
    <property type="evidence" value="ECO:0007669"/>
    <property type="project" value="TreeGrafter"/>
</dbReference>
<dbReference type="InterPro" id="IPR004841">
    <property type="entry name" value="AA-permease/SLC12A_dom"/>
</dbReference>
<feature type="transmembrane region" description="Helical" evidence="8">
    <location>
        <begin position="322"/>
        <end position="343"/>
    </location>
</feature>
<evidence type="ECO:0000256" key="3">
    <source>
        <dbReference type="ARBA" id="ARBA00022448"/>
    </source>
</evidence>
<evidence type="ECO:0000259" key="9">
    <source>
        <dbReference type="Pfam" id="PF00324"/>
    </source>
</evidence>
<organism evidence="11 12">
    <name type="scientific">Cymbomonas tetramitiformis</name>
    <dbReference type="NCBI Taxonomy" id="36881"/>
    <lineage>
        <taxon>Eukaryota</taxon>
        <taxon>Viridiplantae</taxon>
        <taxon>Chlorophyta</taxon>
        <taxon>Pyramimonadophyceae</taxon>
        <taxon>Pyramimonadales</taxon>
        <taxon>Pyramimonadaceae</taxon>
        <taxon>Cymbomonas</taxon>
    </lineage>
</organism>
<dbReference type="PANTHER" id="PTHR11827:SF72">
    <property type="entry name" value="GH08340P"/>
    <property type="match status" value="1"/>
</dbReference>
<evidence type="ECO:0000313" key="11">
    <source>
        <dbReference type="EMBL" id="KAK3249873.1"/>
    </source>
</evidence>
<keyword evidence="6 8" id="KW-0472">Membrane</keyword>
<keyword evidence="3" id="KW-0813">Transport</keyword>
<dbReference type="InterPro" id="IPR004842">
    <property type="entry name" value="SLC12A_fam"/>
</dbReference>
<feature type="transmembrane region" description="Helical" evidence="8">
    <location>
        <begin position="197"/>
        <end position="216"/>
    </location>
</feature>
<dbReference type="GO" id="GO:0006884">
    <property type="term" value="P:cell volume homeostasis"/>
    <property type="evidence" value="ECO:0007669"/>
    <property type="project" value="TreeGrafter"/>
</dbReference>
<dbReference type="GO" id="GO:0016020">
    <property type="term" value="C:membrane"/>
    <property type="evidence" value="ECO:0007669"/>
    <property type="project" value="UniProtKB-SubCell"/>
</dbReference>
<feature type="transmembrane region" description="Helical" evidence="8">
    <location>
        <begin position="173"/>
        <end position="190"/>
    </location>
</feature>
<evidence type="ECO:0000256" key="8">
    <source>
        <dbReference type="SAM" id="Phobius"/>
    </source>
</evidence>
<dbReference type="Proteomes" id="UP001190700">
    <property type="component" value="Unassembled WGS sequence"/>
</dbReference>
<dbReference type="Pfam" id="PF03522">
    <property type="entry name" value="SLC12"/>
    <property type="match status" value="2"/>
</dbReference>
<feature type="transmembrane region" description="Helical" evidence="8">
    <location>
        <begin position="402"/>
        <end position="421"/>
    </location>
</feature>
<sequence length="894" mass="97204">MSEENNDAVQEIVLGAQEKTMDTDSIRRMESIKVLREADDSNAGARTEKLGTFMGVFVPTTQNVLGIILFIRLPMITGQAGIIQGSIIVLLSCTMSMLTSISMSAIATSGKVQAGGCYQIIKKSLGPEFGGVVGLLLYLANSFGVAMYVLGFIEPLQEAFPTLTIDEDQDGRIIGPITLLALATIVFIGISYISRFALLFLSGVLLAITSIHIGVYQKTAMPLRSEGITGLRMDTFSDNLGSGYESGESFATMLALFFPAVTDPLAGSNLSGDLKDPSKSIPPGTIMAVLFTSTLFLLQVFFTGGSVERQTLIDEKLIAATIAWPYPGLILAGMMLSTLGAGLQSLAGAPRLLAAIANDRLVPGLHKLAPGPGKEPRKILIMTATISLCCVMLGSLDKVAPFITMWFLTCYGIINGACFLLSYEESPGFRPAWKYYHWGASLAGMVICVSMMFFISWWLALVALTLAGILYKTIQRTQSSGELVAAHGTKKADWASGLRFNQVRKSLLALEQHDVEFKYWRPFLLFICKISPSDGKYIPQKGMINLVSQLGKRGKGLAIVAGIIPAPFDAKHRQIAKEGQALLGETLLAKHIEGFPEVLVAEDTLLGRRFLIQGKGFGVLRPNTVMLGFPDYAALEDKEKEDFLQTCHDCRVAGKTLLICKANEEFPTNDEEMSGTVDIWWIFDLLPAQGLLLLIPFLLTKHKTWSKTKLRLFVVVGFDENTDALSHSLELMLLAAGLTAEVKILQMQEGEAPRYHTVNRTVAFPLDAKPNMPKKDKGALMELSKYISSVAIEVSEDAQDTKTADPDSSLQQPSPILQADPVPPHINKDKYGSKLTGLLKEKSGDSALVLISLPRVRPAQGAEEYLDSLATLVADLPRVVFVQESGDEKVQLYA</sequence>
<dbReference type="InterPro" id="IPR018491">
    <property type="entry name" value="SLC12_C"/>
</dbReference>
<reference evidence="11 12" key="1">
    <citation type="journal article" date="2015" name="Genome Biol. Evol.">
        <title>Comparative Genomics of a Bacterivorous Green Alga Reveals Evolutionary Causalities and Consequences of Phago-Mixotrophic Mode of Nutrition.</title>
        <authorList>
            <person name="Burns J.A."/>
            <person name="Paasch A."/>
            <person name="Narechania A."/>
            <person name="Kim E."/>
        </authorList>
    </citation>
    <scope>NUCLEOTIDE SEQUENCE [LARGE SCALE GENOMIC DNA]</scope>
    <source>
        <strain evidence="11 12">PLY_AMNH</strain>
    </source>
</reference>
<evidence type="ECO:0000256" key="1">
    <source>
        <dbReference type="ARBA" id="ARBA00004141"/>
    </source>
</evidence>
<keyword evidence="12" id="KW-1185">Reference proteome</keyword>
<dbReference type="EMBL" id="LGRX02027051">
    <property type="protein sequence ID" value="KAK3249873.1"/>
    <property type="molecule type" value="Genomic_DNA"/>
</dbReference>
<dbReference type="FunFam" id="1.20.1740.10:FF:000013">
    <property type="entry name" value="Solute carrier family 12 member"/>
    <property type="match status" value="1"/>
</dbReference>
<dbReference type="GO" id="GO:1990573">
    <property type="term" value="P:potassium ion import across plasma membrane"/>
    <property type="evidence" value="ECO:0007669"/>
    <property type="project" value="TreeGrafter"/>
</dbReference>
<comment type="subcellular location">
    <subcellularLocation>
        <location evidence="1">Membrane</location>
        <topology evidence="1">Multi-pass membrane protein</topology>
    </subcellularLocation>
</comment>
<proteinExistence type="inferred from homology"/>
<evidence type="ECO:0000256" key="5">
    <source>
        <dbReference type="ARBA" id="ARBA00022989"/>
    </source>
</evidence>
<evidence type="ECO:0000256" key="4">
    <source>
        <dbReference type="ARBA" id="ARBA00022692"/>
    </source>
</evidence>
<dbReference type="Pfam" id="PF00324">
    <property type="entry name" value="AA_permease"/>
    <property type="match status" value="1"/>
</dbReference>
<comment type="caution">
    <text evidence="11">The sequence shown here is derived from an EMBL/GenBank/DDBJ whole genome shotgun (WGS) entry which is preliminary data.</text>
</comment>
<dbReference type="GO" id="GO:0015379">
    <property type="term" value="F:potassium:chloride symporter activity"/>
    <property type="evidence" value="ECO:0007669"/>
    <property type="project" value="TreeGrafter"/>
</dbReference>
<feature type="domain" description="Amino acid permease/ SLC12A" evidence="9">
    <location>
        <begin position="57"/>
        <end position="475"/>
    </location>
</feature>
<protein>
    <submittedName>
        <fullName evidence="11">Uncharacterized protein</fullName>
    </submittedName>
</protein>
<dbReference type="Gene3D" id="1.20.1740.10">
    <property type="entry name" value="Amino acid/polyamine transporter I"/>
    <property type="match status" value="1"/>
</dbReference>
<feature type="transmembrane region" description="Helical" evidence="8">
    <location>
        <begin position="50"/>
        <end position="71"/>
    </location>
</feature>